<organism evidence="1 2">
    <name type="scientific">Dendrobium chrysotoxum</name>
    <name type="common">Orchid</name>
    <dbReference type="NCBI Taxonomy" id="161865"/>
    <lineage>
        <taxon>Eukaryota</taxon>
        <taxon>Viridiplantae</taxon>
        <taxon>Streptophyta</taxon>
        <taxon>Embryophyta</taxon>
        <taxon>Tracheophyta</taxon>
        <taxon>Spermatophyta</taxon>
        <taxon>Magnoliopsida</taxon>
        <taxon>Liliopsida</taxon>
        <taxon>Asparagales</taxon>
        <taxon>Orchidaceae</taxon>
        <taxon>Epidendroideae</taxon>
        <taxon>Malaxideae</taxon>
        <taxon>Dendrobiinae</taxon>
        <taxon>Dendrobium</taxon>
    </lineage>
</organism>
<proteinExistence type="predicted"/>
<accession>A0AAV7GD37</accession>
<evidence type="ECO:0000313" key="2">
    <source>
        <dbReference type="Proteomes" id="UP000775213"/>
    </source>
</evidence>
<dbReference type="EMBL" id="JAGFBR010000016">
    <property type="protein sequence ID" value="KAH0453712.1"/>
    <property type="molecule type" value="Genomic_DNA"/>
</dbReference>
<sequence length="136" mass="15654">MTAPGRGRAWERERKSCDGEFVRCSQRLLQARIRVVFSSRHPLSFGGPIGRIICRKIEVLCLFQEKAKEGKVLCLLQEEAQGVWVLCLIGLDNHTTESLLKVLKERKLAKDAQNLNENLTFNRTQWRKRIHVADPT</sequence>
<protein>
    <submittedName>
        <fullName evidence="1">Uncharacterized protein</fullName>
    </submittedName>
</protein>
<dbReference type="Proteomes" id="UP000775213">
    <property type="component" value="Unassembled WGS sequence"/>
</dbReference>
<comment type="caution">
    <text evidence="1">The sequence shown here is derived from an EMBL/GenBank/DDBJ whole genome shotgun (WGS) entry which is preliminary data.</text>
</comment>
<keyword evidence="2" id="KW-1185">Reference proteome</keyword>
<gene>
    <name evidence="1" type="ORF">IEQ34_018036</name>
</gene>
<dbReference type="AlphaFoldDB" id="A0AAV7GD37"/>
<evidence type="ECO:0000313" key="1">
    <source>
        <dbReference type="EMBL" id="KAH0453712.1"/>
    </source>
</evidence>
<name>A0AAV7GD37_DENCH</name>
<reference evidence="1 2" key="1">
    <citation type="journal article" date="2021" name="Hortic Res">
        <title>Chromosome-scale assembly of the Dendrobium chrysotoxum genome enhances the understanding of orchid evolution.</title>
        <authorList>
            <person name="Zhang Y."/>
            <person name="Zhang G.Q."/>
            <person name="Zhang D."/>
            <person name="Liu X.D."/>
            <person name="Xu X.Y."/>
            <person name="Sun W.H."/>
            <person name="Yu X."/>
            <person name="Zhu X."/>
            <person name="Wang Z.W."/>
            <person name="Zhao X."/>
            <person name="Zhong W.Y."/>
            <person name="Chen H."/>
            <person name="Yin W.L."/>
            <person name="Huang T."/>
            <person name="Niu S.C."/>
            <person name="Liu Z.J."/>
        </authorList>
    </citation>
    <scope>NUCLEOTIDE SEQUENCE [LARGE SCALE GENOMIC DNA]</scope>
    <source>
        <strain evidence="1">Lindl</strain>
    </source>
</reference>